<proteinExistence type="predicted"/>
<protein>
    <submittedName>
        <fullName evidence="1">6077_t:CDS:1</fullName>
    </submittedName>
</protein>
<dbReference type="EMBL" id="CAMKVN010013351">
    <property type="protein sequence ID" value="CAI2195968.1"/>
    <property type="molecule type" value="Genomic_DNA"/>
</dbReference>
<evidence type="ECO:0000313" key="2">
    <source>
        <dbReference type="Proteomes" id="UP001153678"/>
    </source>
</evidence>
<dbReference type="AlphaFoldDB" id="A0A9W4T8Q1"/>
<accession>A0A9W4T8Q1</accession>
<name>A0A9W4T8Q1_9GLOM</name>
<reference evidence="1" key="1">
    <citation type="submission" date="2022-08" db="EMBL/GenBank/DDBJ databases">
        <authorList>
            <person name="Kallberg Y."/>
            <person name="Tangrot J."/>
            <person name="Rosling A."/>
        </authorList>
    </citation>
    <scope>NUCLEOTIDE SEQUENCE</scope>
    <source>
        <strain evidence="1">Wild A</strain>
    </source>
</reference>
<feature type="non-terminal residue" evidence="1">
    <location>
        <position position="42"/>
    </location>
</feature>
<evidence type="ECO:0000313" key="1">
    <source>
        <dbReference type="EMBL" id="CAI2195968.1"/>
    </source>
</evidence>
<feature type="non-terminal residue" evidence="1">
    <location>
        <position position="1"/>
    </location>
</feature>
<gene>
    <name evidence="1" type="ORF">FWILDA_LOCUS17342</name>
</gene>
<organism evidence="1 2">
    <name type="scientific">Funneliformis geosporum</name>
    <dbReference type="NCBI Taxonomy" id="1117311"/>
    <lineage>
        <taxon>Eukaryota</taxon>
        <taxon>Fungi</taxon>
        <taxon>Fungi incertae sedis</taxon>
        <taxon>Mucoromycota</taxon>
        <taxon>Glomeromycotina</taxon>
        <taxon>Glomeromycetes</taxon>
        <taxon>Glomerales</taxon>
        <taxon>Glomeraceae</taxon>
        <taxon>Funneliformis</taxon>
    </lineage>
</organism>
<dbReference type="Proteomes" id="UP001153678">
    <property type="component" value="Unassembled WGS sequence"/>
</dbReference>
<comment type="caution">
    <text evidence="1">The sequence shown here is derived from an EMBL/GenBank/DDBJ whole genome shotgun (WGS) entry which is preliminary data.</text>
</comment>
<sequence>DSIGIALRSLNNEELNNFLRITEKVIATGNIDGIILTGLTPE</sequence>
<keyword evidence="2" id="KW-1185">Reference proteome</keyword>
<dbReference type="OrthoDB" id="341486at2759"/>